<evidence type="ECO:0000256" key="1">
    <source>
        <dbReference type="ARBA" id="ARBA00022603"/>
    </source>
</evidence>
<keyword evidence="3 6" id="KW-0949">S-adenosyl-L-methionine</keyword>
<comment type="catalytic activity">
    <reaction evidence="5">
        <text>a cytidine in 25S rRNA + S-adenosyl-L-methionine = a 5-methylcytidine in 25S rRNA + S-adenosyl-L-homocysteine + H(+)</text>
        <dbReference type="Rhea" id="RHEA:47780"/>
        <dbReference type="Rhea" id="RHEA-COMP:11911"/>
        <dbReference type="Rhea" id="RHEA-COMP:11912"/>
        <dbReference type="ChEBI" id="CHEBI:15378"/>
        <dbReference type="ChEBI" id="CHEBI:57856"/>
        <dbReference type="ChEBI" id="CHEBI:59789"/>
        <dbReference type="ChEBI" id="CHEBI:74483"/>
        <dbReference type="ChEBI" id="CHEBI:82748"/>
    </reaction>
</comment>
<feature type="active site" description="Nucleophile" evidence="6">
    <location>
        <position position="429"/>
    </location>
</feature>
<dbReference type="Gene3D" id="3.30.70.1170">
    <property type="entry name" value="Sun protein, domain 3"/>
    <property type="match status" value="1"/>
</dbReference>
<dbReference type="PANTHER" id="PTHR22807">
    <property type="entry name" value="NOP2 YEAST -RELATED NOL1/NOP2/FMU SUN DOMAIN-CONTAINING"/>
    <property type="match status" value="1"/>
</dbReference>
<dbReference type="PRINTS" id="PR02008">
    <property type="entry name" value="RCMTFAMILY"/>
</dbReference>
<dbReference type="FunFam" id="3.40.50.150:FF:000164">
    <property type="entry name" value="Methyltransferase NSUN5, putative"/>
    <property type="match status" value="1"/>
</dbReference>
<feature type="binding site" evidence="6">
    <location>
        <begin position="287"/>
        <end position="293"/>
    </location>
    <ligand>
        <name>S-adenosyl-L-methionine</name>
        <dbReference type="ChEBI" id="CHEBI:59789"/>
    </ligand>
</feature>
<proteinExistence type="inferred from homology"/>
<dbReference type="PROSITE" id="PS51686">
    <property type="entry name" value="SAM_MT_RSMB_NOP"/>
    <property type="match status" value="1"/>
</dbReference>
<dbReference type="SUPFAM" id="SSF53335">
    <property type="entry name" value="S-adenosyl-L-methionine-dependent methyltransferases"/>
    <property type="match status" value="1"/>
</dbReference>
<dbReference type="EMBL" id="JADGJW010000399">
    <property type="protein sequence ID" value="KAJ3218021.1"/>
    <property type="molecule type" value="Genomic_DNA"/>
</dbReference>
<feature type="binding site" evidence="6">
    <location>
        <position position="311"/>
    </location>
    <ligand>
        <name>S-adenosyl-L-methionine</name>
        <dbReference type="ChEBI" id="CHEBI:59789"/>
    </ligand>
</feature>
<evidence type="ECO:0000256" key="2">
    <source>
        <dbReference type="ARBA" id="ARBA00022679"/>
    </source>
</evidence>
<dbReference type="GO" id="GO:0008173">
    <property type="term" value="F:RNA methyltransferase activity"/>
    <property type="evidence" value="ECO:0007669"/>
    <property type="project" value="InterPro"/>
</dbReference>
<evidence type="ECO:0000256" key="7">
    <source>
        <dbReference type="SAM" id="MobiDB-lite"/>
    </source>
</evidence>
<dbReference type="InterPro" id="IPR029063">
    <property type="entry name" value="SAM-dependent_MTases_sf"/>
</dbReference>
<dbReference type="PANTHER" id="PTHR22807:SF4">
    <property type="entry name" value="28S RRNA (CYTOSINE-C(5))-METHYLTRANSFERASE"/>
    <property type="match status" value="1"/>
</dbReference>
<protein>
    <submittedName>
        <fullName evidence="9">28S rRNA (Cytosine-C(5))-methyltransferase</fullName>
    </submittedName>
</protein>
<feature type="domain" description="SAM-dependent MTase RsmB/NOP-type" evidence="8">
    <location>
        <begin position="171"/>
        <end position="497"/>
    </location>
</feature>
<evidence type="ECO:0000256" key="4">
    <source>
        <dbReference type="ARBA" id="ARBA00022884"/>
    </source>
</evidence>
<gene>
    <name evidence="9" type="primary">NSUN5</name>
    <name evidence="9" type="ORF">HK099_005214</name>
</gene>
<sequence length="499" mass="57183">MGKNKKTSVTTKLSKPNKSSKKTLVSGSINSSKCTAINKTKTLKNKKINFLDESGEILKKCLTKKVNLKNLIYSKNIQNQKKNLLKIITQTLKFKKPLQIIIKNSNLLAEEKSLDEHVALLLTYQLLFFRGLKEFGYYKKIVLKHKETLRKELLNLKNKMGVIKNEDLIDEKFRIEDDIPRYVRVNKLKASMEEVINVFKAQGYELINPDISLFEDGAKVINSFKNLKSKTFMRDIHLNDLLIFSKNTDFHDNKLLLNGSIILQDKASCFPAYILNPPKGSHIIDCCAAPGNKTSHLASIIDNDGRIFAFDHSERRLQTLNALIKKAGCSSVTSSCENFLNVDPNDEIYKDVEYILLDPSCSGSGIVSRMDLLISQQDHKDEVEDLDSLEKLKEEEEMARLKSLADFQLECILHCFKFPNIKKICYSTCSVNTIENEEVVMKALSQNKNFQLCEKKKVLDTWKNRGLNTFQDSEKMLRSYPEQDFTIGFFVALFEKIEM</sequence>
<dbReference type="Pfam" id="PF21153">
    <property type="entry name" value="NSUN5_N"/>
    <property type="match status" value="1"/>
</dbReference>
<keyword evidence="4 6" id="KW-0694">RNA-binding</keyword>
<dbReference type="Pfam" id="PF21148">
    <property type="entry name" value="NSUN5_fdxn-like"/>
    <property type="match status" value="1"/>
</dbReference>
<evidence type="ECO:0000313" key="10">
    <source>
        <dbReference type="Proteomes" id="UP001211065"/>
    </source>
</evidence>
<dbReference type="Proteomes" id="UP001211065">
    <property type="component" value="Unassembled WGS sequence"/>
</dbReference>
<dbReference type="InterPro" id="IPR001678">
    <property type="entry name" value="MeTrfase_RsmB-F_NOP2_dom"/>
</dbReference>
<keyword evidence="2 6" id="KW-0808">Transferase</keyword>
<dbReference type="InterPro" id="IPR048889">
    <property type="entry name" value="NSUN5_RCM1_N"/>
</dbReference>
<evidence type="ECO:0000256" key="6">
    <source>
        <dbReference type="PROSITE-ProRule" id="PRU01023"/>
    </source>
</evidence>
<keyword evidence="1 6" id="KW-0489">Methyltransferase</keyword>
<reference evidence="9" key="1">
    <citation type="submission" date="2020-05" db="EMBL/GenBank/DDBJ databases">
        <title>Phylogenomic resolution of chytrid fungi.</title>
        <authorList>
            <person name="Stajich J.E."/>
            <person name="Amses K."/>
            <person name="Simmons R."/>
            <person name="Seto K."/>
            <person name="Myers J."/>
            <person name="Bonds A."/>
            <person name="Quandt C.A."/>
            <person name="Barry K."/>
            <person name="Liu P."/>
            <person name="Grigoriev I."/>
            <person name="Longcore J.E."/>
            <person name="James T.Y."/>
        </authorList>
    </citation>
    <scope>NUCLEOTIDE SEQUENCE</scope>
    <source>
        <strain evidence="9">JEL0476</strain>
    </source>
</reference>
<evidence type="ECO:0000313" key="9">
    <source>
        <dbReference type="EMBL" id="KAJ3218021.1"/>
    </source>
</evidence>
<accession>A0AAD5TZ94</accession>
<evidence type="ECO:0000259" key="8">
    <source>
        <dbReference type="PROSITE" id="PS51686"/>
    </source>
</evidence>
<dbReference type="InterPro" id="IPR023267">
    <property type="entry name" value="RCMT"/>
</dbReference>
<dbReference type="GO" id="GO:0005730">
    <property type="term" value="C:nucleolus"/>
    <property type="evidence" value="ECO:0007669"/>
    <property type="project" value="TreeGrafter"/>
</dbReference>
<comment type="caution">
    <text evidence="6">Lacks conserved residue(s) required for the propagation of feature annotation.</text>
</comment>
<dbReference type="InterPro" id="IPR049560">
    <property type="entry name" value="MeTrfase_RsmB-F_NOP2_cat"/>
</dbReference>
<evidence type="ECO:0000256" key="5">
    <source>
        <dbReference type="ARBA" id="ARBA00053002"/>
    </source>
</evidence>
<evidence type="ECO:0000256" key="3">
    <source>
        <dbReference type="ARBA" id="ARBA00022691"/>
    </source>
</evidence>
<organism evidence="9 10">
    <name type="scientific">Clydaea vesicula</name>
    <dbReference type="NCBI Taxonomy" id="447962"/>
    <lineage>
        <taxon>Eukaryota</taxon>
        <taxon>Fungi</taxon>
        <taxon>Fungi incertae sedis</taxon>
        <taxon>Chytridiomycota</taxon>
        <taxon>Chytridiomycota incertae sedis</taxon>
        <taxon>Chytridiomycetes</taxon>
        <taxon>Lobulomycetales</taxon>
        <taxon>Lobulomycetaceae</taxon>
        <taxon>Clydaea</taxon>
    </lineage>
</organism>
<dbReference type="GO" id="GO:0070475">
    <property type="term" value="P:rRNA base methylation"/>
    <property type="evidence" value="ECO:0007669"/>
    <property type="project" value="TreeGrafter"/>
</dbReference>
<comment type="caution">
    <text evidence="9">The sequence shown here is derived from an EMBL/GenBank/DDBJ whole genome shotgun (WGS) entry which is preliminary data.</text>
</comment>
<keyword evidence="10" id="KW-1185">Reference proteome</keyword>
<dbReference type="GO" id="GO:0003723">
    <property type="term" value="F:RNA binding"/>
    <property type="evidence" value="ECO:0007669"/>
    <property type="project" value="UniProtKB-UniRule"/>
</dbReference>
<feature type="region of interest" description="Disordered" evidence="7">
    <location>
        <begin position="1"/>
        <end position="26"/>
    </location>
</feature>
<dbReference type="AlphaFoldDB" id="A0AAD5TZ94"/>
<feature type="compositionally biased region" description="Polar residues" evidence="7">
    <location>
        <begin position="7"/>
        <end position="26"/>
    </location>
</feature>
<dbReference type="InterPro" id="IPR049561">
    <property type="entry name" value="NSUN5_7_fdxn-like"/>
</dbReference>
<comment type="similarity">
    <text evidence="6">Belongs to the class I-like SAM-binding methyltransferase superfamily. RsmB/NOP family.</text>
</comment>
<dbReference type="Gene3D" id="3.40.50.150">
    <property type="entry name" value="Vaccinia Virus protein VP39"/>
    <property type="match status" value="1"/>
</dbReference>
<feature type="binding site" evidence="6">
    <location>
        <position position="358"/>
    </location>
    <ligand>
        <name>S-adenosyl-L-methionine</name>
        <dbReference type="ChEBI" id="CHEBI:59789"/>
    </ligand>
</feature>
<dbReference type="Pfam" id="PF01189">
    <property type="entry name" value="Methyltr_RsmB-F"/>
    <property type="match status" value="1"/>
</dbReference>
<name>A0AAD5TZ94_9FUNG</name>